<protein>
    <recommendedName>
        <fullName evidence="5">Flavin reductase like domain-containing protein</fullName>
    </recommendedName>
</protein>
<evidence type="ECO:0000313" key="6">
    <source>
        <dbReference type="EMBL" id="ANY84399.1"/>
    </source>
</evidence>
<geneLocation type="plasmid" evidence="6">
    <name>unnamed2</name>
</geneLocation>
<dbReference type="AlphaFoldDB" id="A0A1B2EWT2"/>
<evidence type="ECO:0000256" key="1">
    <source>
        <dbReference type="ARBA" id="ARBA00001917"/>
    </source>
</evidence>
<dbReference type="Pfam" id="PF01613">
    <property type="entry name" value="Flavin_Reduct"/>
    <property type="match status" value="1"/>
</dbReference>
<dbReference type="SUPFAM" id="SSF50475">
    <property type="entry name" value="FMN-binding split barrel"/>
    <property type="match status" value="1"/>
</dbReference>
<keyword evidence="2" id="KW-0285">Flavoprotein</keyword>
<reference evidence="6" key="1">
    <citation type="submission" date="2016-07" db="EMBL/GenBank/DDBJ databases">
        <title>Microvirga ossetica sp. nov. a new species of rhizobia isolated from root nodules of the legume species Vicia alpestris Steven originated from North Ossetia region in the Caucasus.</title>
        <authorList>
            <person name="Safronova V.I."/>
            <person name="Kuznetsova I.G."/>
            <person name="Sazanova A.L."/>
            <person name="Belimov A."/>
            <person name="Andronov E."/>
            <person name="Osledkin Y.S."/>
            <person name="Onishchuk O.P."/>
            <person name="Kurchak O.N."/>
            <person name="Shaposhnikov A.I."/>
            <person name="Willems A."/>
            <person name="Tikhonovich I.A."/>
        </authorList>
    </citation>
    <scope>NUCLEOTIDE SEQUENCE [LARGE SCALE GENOMIC DNA]</scope>
    <source>
        <strain evidence="6">V5/3M</strain>
        <plasmid evidence="6">unnamed2</plasmid>
    </source>
</reference>
<keyword evidence="6" id="KW-0614">Plasmid</keyword>
<evidence type="ECO:0000256" key="4">
    <source>
        <dbReference type="ARBA" id="ARBA00038054"/>
    </source>
</evidence>
<dbReference type="RefSeq" id="WP_099515298.1">
    <property type="nucleotide sequence ID" value="NZ_CP016619.1"/>
</dbReference>
<dbReference type="PANTHER" id="PTHR33798">
    <property type="entry name" value="FLAVOPROTEIN OXYGENASE"/>
    <property type="match status" value="1"/>
</dbReference>
<dbReference type="Gene3D" id="2.30.110.10">
    <property type="entry name" value="Electron Transport, Fmn-binding Protein, Chain A"/>
    <property type="match status" value="1"/>
</dbReference>
<dbReference type="InterPro" id="IPR012349">
    <property type="entry name" value="Split_barrel_FMN-bd"/>
</dbReference>
<gene>
    <name evidence="6" type="ORF">BB934_40030</name>
</gene>
<dbReference type="PANTHER" id="PTHR33798:SF5">
    <property type="entry name" value="FLAVIN REDUCTASE LIKE DOMAIN-CONTAINING PROTEIN"/>
    <property type="match status" value="1"/>
</dbReference>
<dbReference type="OrthoDB" id="9783347at2"/>
<dbReference type="KEGG" id="moc:BB934_40030"/>
<accession>A0A1B2EWT2</accession>
<evidence type="ECO:0000256" key="3">
    <source>
        <dbReference type="ARBA" id="ARBA00022643"/>
    </source>
</evidence>
<dbReference type="InterPro" id="IPR002563">
    <property type="entry name" value="Flavin_Rdtase-like_dom"/>
</dbReference>
<dbReference type="EMBL" id="CP016619">
    <property type="protein sequence ID" value="ANY84399.1"/>
    <property type="molecule type" value="Genomic_DNA"/>
</dbReference>
<comment type="similarity">
    <text evidence="4">Belongs to the flavoredoxin family.</text>
</comment>
<organism evidence="6">
    <name type="scientific">Microvirga ossetica</name>
    <dbReference type="NCBI Taxonomy" id="1882682"/>
    <lineage>
        <taxon>Bacteria</taxon>
        <taxon>Pseudomonadati</taxon>
        <taxon>Pseudomonadota</taxon>
        <taxon>Alphaproteobacteria</taxon>
        <taxon>Hyphomicrobiales</taxon>
        <taxon>Methylobacteriaceae</taxon>
        <taxon>Microvirga</taxon>
    </lineage>
</organism>
<proteinExistence type="inferred from homology"/>
<dbReference type="SMART" id="SM00903">
    <property type="entry name" value="Flavin_Reduct"/>
    <property type="match status" value="1"/>
</dbReference>
<evidence type="ECO:0000259" key="5">
    <source>
        <dbReference type="SMART" id="SM00903"/>
    </source>
</evidence>
<keyword evidence="3" id="KW-0288">FMN</keyword>
<evidence type="ECO:0000256" key="2">
    <source>
        <dbReference type="ARBA" id="ARBA00022630"/>
    </source>
</evidence>
<comment type="cofactor">
    <cofactor evidence="1">
        <name>FMN</name>
        <dbReference type="ChEBI" id="CHEBI:58210"/>
    </cofactor>
</comment>
<sequence>MDWATSDLTDRNLYKLLVNTVLPRPIALVTTVDGNGNVNAAPFSFFNIFSHAPPLVVLGIEGREPAEAPLKDTMRNIRTTGSFVVNLVDRALVEAMTICAIDLPSGIDELAAAGLTSAPSRQVAAPRIAPSPVQLECRETVSLSLGTRHRNLVVGEIVHLHIRDGLVDSNFHVDIDALDLVGRLHGADWYVTTRDRFQVPRQSYDTWRAQQQAVRANKDEGEP</sequence>
<feature type="domain" description="Flavin reductase like" evidence="5">
    <location>
        <begin position="22"/>
        <end position="173"/>
    </location>
</feature>
<dbReference type="GO" id="GO:0010181">
    <property type="term" value="F:FMN binding"/>
    <property type="evidence" value="ECO:0007669"/>
    <property type="project" value="InterPro"/>
</dbReference>
<name>A0A1B2EWT2_9HYPH</name>
<dbReference type="GO" id="GO:0016646">
    <property type="term" value="F:oxidoreductase activity, acting on the CH-NH group of donors, NAD or NADP as acceptor"/>
    <property type="evidence" value="ECO:0007669"/>
    <property type="project" value="UniProtKB-ARBA"/>
</dbReference>